<evidence type="ECO:0000313" key="14">
    <source>
        <dbReference type="Proteomes" id="UP001175271"/>
    </source>
</evidence>
<dbReference type="PROSITE" id="PS51263">
    <property type="entry name" value="ADF_H"/>
    <property type="match status" value="2"/>
</dbReference>
<comment type="subunit">
    <text evidence="8">Interacts with G-actin; ADP-actin form.</text>
</comment>
<evidence type="ECO:0000313" key="13">
    <source>
        <dbReference type="EMBL" id="KAK0420418.1"/>
    </source>
</evidence>
<accession>A0AA39IC07</accession>
<dbReference type="GO" id="GO:0003785">
    <property type="term" value="F:actin monomer binding"/>
    <property type="evidence" value="ECO:0007669"/>
    <property type="project" value="TreeGrafter"/>
</dbReference>
<keyword evidence="6" id="KW-0009">Actin-binding</keyword>
<comment type="function">
    <text evidence="9">Actin-binding protein involved in motile and morphological processes. Inhibits actin polymerization, likely by sequestering G-actin.</text>
</comment>
<dbReference type="GO" id="GO:0051016">
    <property type="term" value="P:barbed-end actin filament capping"/>
    <property type="evidence" value="ECO:0007669"/>
    <property type="project" value="TreeGrafter"/>
</dbReference>
<evidence type="ECO:0000256" key="11">
    <source>
        <dbReference type="SAM" id="MobiDB-lite"/>
    </source>
</evidence>
<dbReference type="Gene3D" id="3.40.20.10">
    <property type="entry name" value="Severin"/>
    <property type="match status" value="2"/>
</dbReference>
<evidence type="ECO:0000256" key="1">
    <source>
        <dbReference type="ARBA" id="ARBA00004245"/>
    </source>
</evidence>
<dbReference type="Pfam" id="PF00241">
    <property type="entry name" value="Cofilin_ADF"/>
    <property type="match status" value="2"/>
</dbReference>
<dbReference type="GO" id="GO:0005938">
    <property type="term" value="C:cell cortex"/>
    <property type="evidence" value="ECO:0007669"/>
    <property type="project" value="UniProtKB-SubCell"/>
</dbReference>
<evidence type="ECO:0000256" key="4">
    <source>
        <dbReference type="ARBA" id="ARBA00022490"/>
    </source>
</evidence>
<evidence type="ECO:0000256" key="5">
    <source>
        <dbReference type="ARBA" id="ARBA00022737"/>
    </source>
</evidence>
<dbReference type="FunFam" id="3.40.20.10:FF:000042">
    <property type="entry name" value="Actin depolymerizing protein"/>
    <property type="match status" value="1"/>
</dbReference>
<evidence type="ECO:0000259" key="12">
    <source>
        <dbReference type="PROSITE" id="PS51263"/>
    </source>
</evidence>
<evidence type="ECO:0000256" key="8">
    <source>
        <dbReference type="ARBA" id="ARBA00038532"/>
    </source>
</evidence>
<dbReference type="GO" id="GO:0030042">
    <property type="term" value="P:actin filament depolymerization"/>
    <property type="evidence" value="ECO:0007669"/>
    <property type="project" value="TreeGrafter"/>
</dbReference>
<dbReference type="GO" id="GO:0010976">
    <property type="term" value="P:positive regulation of neuron projection development"/>
    <property type="evidence" value="ECO:0007669"/>
    <property type="project" value="TreeGrafter"/>
</dbReference>
<dbReference type="PANTHER" id="PTHR13759">
    <property type="entry name" value="TWINFILIN"/>
    <property type="match status" value="1"/>
</dbReference>
<dbReference type="GO" id="GO:0030016">
    <property type="term" value="C:myofibril"/>
    <property type="evidence" value="ECO:0007669"/>
    <property type="project" value="TreeGrafter"/>
</dbReference>
<dbReference type="EMBL" id="JAUCMV010000002">
    <property type="protein sequence ID" value="KAK0420418.1"/>
    <property type="molecule type" value="Genomic_DNA"/>
</dbReference>
<proteinExistence type="inferred from homology"/>
<dbReference type="InterPro" id="IPR029006">
    <property type="entry name" value="ADF-H/Gelsolin-like_dom_sf"/>
</dbReference>
<evidence type="ECO:0000256" key="2">
    <source>
        <dbReference type="ARBA" id="ARBA00004544"/>
    </source>
</evidence>
<protein>
    <recommendedName>
        <fullName evidence="10">Twinfilin</fullName>
    </recommendedName>
</protein>
<keyword evidence="14" id="KW-1185">Reference proteome</keyword>
<keyword evidence="5" id="KW-0677">Repeat</keyword>
<evidence type="ECO:0000256" key="9">
    <source>
        <dbReference type="ARBA" id="ARBA00056419"/>
    </source>
</evidence>
<gene>
    <name evidence="13" type="ORF">QR680_014671</name>
</gene>
<name>A0AA39IC07_9BILA</name>
<keyword evidence="4" id="KW-0963">Cytoplasm</keyword>
<dbReference type="SMART" id="SM00102">
    <property type="entry name" value="ADF"/>
    <property type="match status" value="2"/>
</dbReference>
<dbReference type="FunFam" id="3.40.20.10:FF:000007">
    <property type="entry name" value="Twinfilin-1 isoform 1"/>
    <property type="match status" value="1"/>
</dbReference>
<dbReference type="InterPro" id="IPR028458">
    <property type="entry name" value="Twinfilin"/>
</dbReference>
<dbReference type="CDD" id="cd11285">
    <property type="entry name" value="ADF_Twf-N_like"/>
    <property type="match status" value="1"/>
</dbReference>
<reference evidence="13" key="1">
    <citation type="submission" date="2023-06" db="EMBL/GenBank/DDBJ databases">
        <title>Genomic analysis of the entomopathogenic nematode Steinernema hermaphroditum.</title>
        <authorList>
            <person name="Schwarz E.M."/>
            <person name="Heppert J.K."/>
            <person name="Baniya A."/>
            <person name="Schwartz H.T."/>
            <person name="Tan C.-H."/>
            <person name="Antoshechkin I."/>
            <person name="Sternberg P.W."/>
            <person name="Goodrich-Blair H."/>
            <person name="Dillman A.R."/>
        </authorList>
    </citation>
    <scope>NUCLEOTIDE SEQUENCE</scope>
    <source>
        <strain evidence="13">PS9179</strain>
        <tissue evidence="13">Whole animal</tissue>
    </source>
</reference>
<comment type="similarity">
    <text evidence="3">Belongs to the actin-binding proteins ADF family. Twinfilin subfamily.</text>
</comment>
<dbReference type="AlphaFoldDB" id="A0AA39IC07"/>
<evidence type="ECO:0000256" key="3">
    <source>
        <dbReference type="ARBA" id="ARBA00009557"/>
    </source>
</evidence>
<feature type="domain" description="ADF-H" evidence="12">
    <location>
        <begin position="172"/>
        <end position="309"/>
    </location>
</feature>
<dbReference type="InterPro" id="IPR002108">
    <property type="entry name" value="ADF-H"/>
</dbReference>
<dbReference type="PANTHER" id="PTHR13759:SF1">
    <property type="entry name" value="TWINFILIN"/>
    <property type="match status" value="1"/>
</dbReference>
<organism evidence="13 14">
    <name type="scientific">Steinernema hermaphroditum</name>
    <dbReference type="NCBI Taxonomy" id="289476"/>
    <lineage>
        <taxon>Eukaryota</taxon>
        <taxon>Metazoa</taxon>
        <taxon>Ecdysozoa</taxon>
        <taxon>Nematoda</taxon>
        <taxon>Chromadorea</taxon>
        <taxon>Rhabditida</taxon>
        <taxon>Tylenchina</taxon>
        <taxon>Panagrolaimomorpha</taxon>
        <taxon>Strongyloidoidea</taxon>
        <taxon>Steinernematidae</taxon>
        <taxon>Steinernema</taxon>
    </lineage>
</organism>
<dbReference type="Proteomes" id="UP001175271">
    <property type="component" value="Unassembled WGS sequence"/>
</dbReference>
<feature type="domain" description="ADF-H" evidence="12">
    <location>
        <begin position="4"/>
        <end position="135"/>
    </location>
</feature>
<dbReference type="GO" id="GO:0010591">
    <property type="term" value="P:regulation of lamellipodium assembly"/>
    <property type="evidence" value="ECO:0007669"/>
    <property type="project" value="TreeGrafter"/>
</dbReference>
<evidence type="ECO:0000256" key="7">
    <source>
        <dbReference type="ARBA" id="ARBA00023212"/>
    </source>
</evidence>
<dbReference type="SUPFAM" id="SSF55753">
    <property type="entry name" value="Actin depolymerizing proteins"/>
    <property type="match status" value="2"/>
</dbReference>
<keyword evidence="7" id="KW-0206">Cytoskeleton</keyword>
<sequence>MACQTGIRADRELHALFEDCKEGKVRLAKIVVRNEALSLNFKDAGSDDWKADWRKNLPSCIDAYEPCYILFKLKSPTDWLLISFADDRAPVREKMLLAATRSTFKSEFGQHYISYEYQATNIDDVKLDKFELWLESRLDPRPMTEHERDLHLALKEKCAMGNLMPATQTLRGVEFPIDQDATALLKQFGRGEIDFVQLSVDTLNEAIKLESHADRLEPEKLSSMIDRKKPRYSFYRLRSGNGSPNGHTLFIYSVPPSGGCTIKELMLFSSCKSVFLNTAQNALGISLDKKIEVDSRDKLDEKALLEYLNVNNDQSPTSGGPKFSRPQGPQSRGQRRLIKQQ</sequence>
<feature type="region of interest" description="Disordered" evidence="11">
    <location>
        <begin position="310"/>
        <end position="341"/>
    </location>
</feature>
<dbReference type="GO" id="GO:0051015">
    <property type="term" value="F:actin filament binding"/>
    <property type="evidence" value="ECO:0007669"/>
    <property type="project" value="TreeGrafter"/>
</dbReference>
<dbReference type="GO" id="GO:0005884">
    <property type="term" value="C:actin filament"/>
    <property type="evidence" value="ECO:0007669"/>
    <property type="project" value="TreeGrafter"/>
</dbReference>
<evidence type="ECO:0000256" key="10">
    <source>
        <dbReference type="ARBA" id="ARBA00069496"/>
    </source>
</evidence>
<comment type="subcellular location">
    <subcellularLocation>
        <location evidence="2">Cytoplasm</location>
        <location evidence="2">Cell cortex</location>
    </subcellularLocation>
    <subcellularLocation>
        <location evidence="1">Cytoplasm</location>
        <location evidence="1">Cytoskeleton</location>
    </subcellularLocation>
</comment>
<dbReference type="CDD" id="cd11284">
    <property type="entry name" value="ADF_Twf-C_like"/>
    <property type="match status" value="1"/>
</dbReference>
<evidence type="ECO:0000256" key="6">
    <source>
        <dbReference type="ARBA" id="ARBA00023203"/>
    </source>
</evidence>
<comment type="caution">
    <text evidence="13">The sequence shown here is derived from an EMBL/GenBank/DDBJ whole genome shotgun (WGS) entry which is preliminary data.</text>
</comment>